<evidence type="ECO:0000313" key="12">
    <source>
        <dbReference type="Proteomes" id="UP000199318"/>
    </source>
</evidence>
<dbReference type="PROSITE" id="PS00718">
    <property type="entry name" value="SIGMA54_2"/>
    <property type="match status" value="1"/>
</dbReference>
<dbReference type="PROSITE" id="PS50044">
    <property type="entry name" value="SIGMA54_3"/>
    <property type="match status" value="1"/>
</dbReference>
<dbReference type="InterPro" id="IPR007634">
    <property type="entry name" value="RNA_pol_sigma_54_DNA-bd"/>
</dbReference>
<dbReference type="EMBL" id="FOGV01000045">
    <property type="protein sequence ID" value="SES36702.1"/>
    <property type="molecule type" value="Genomic_DNA"/>
</dbReference>
<gene>
    <name evidence="11" type="ORF">SAMN05444126_1459</name>
</gene>
<dbReference type="PIRSF" id="PIRSF000774">
    <property type="entry name" value="RpoN"/>
    <property type="match status" value="1"/>
</dbReference>
<comment type="similarity">
    <text evidence="1">Belongs to the sigma-54 factor family.</text>
</comment>
<dbReference type="PRINTS" id="PR00045">
    <property type="entry name" value="SIGMA54FCT"/>
</dbReference>
<dbReference type="Proteomes" id="UP000199318">
    <property type="component" value="Unassembled WGS sequence"/>
</dbReference>
<dbReference type="PROSITE" id="PS00717">
    <property type="entry name" value="SIGMA54_1"/>
    <property type="match status" value="1"/>
</dbReference>
<feature type="domain" description="RNA polymerase sigma factor 54 DNA-binding" evidence="9">
    <location>
        <begin position="287"/>
        <end position="446"/>
    </location>
</feature>
<keyword evidence="2" id="KW-0240">DNA-directed RNA polymerase</keyword>
<proteinExistence type="inferred from homology"/>
<reference evidence="12" key="1">
    <citation type="submission" date="2016-10" db="EMBL/GenBank/DDBJ databases">
        <authorList>
            <person name="de Groot N.N."/>
        </authorList>
    </citation>
    <scope>NUCLEOTIDE SEQUENCE [LARGE SCALE GENOMIC DNA]</scope>
    <source>
        <strain evidence="12">10nlg</strain>
    </source>
</reference>
<keyword evidence="7" id="KW-0238">DNA-binding</keyword>
<evidence type="ECO:0000259" key="9">
    <source>
        <dbReference type="Pfam" id="PF04552"/>
    </source>
</evidence>
<dbReference type="Pfam" id="PF04963">
    <property type="entry name" value="Sigma54_CBD"/>
    <property type="match status" value="1"/>
</dbReference>
<keyword evidence="5" id="KW-0805">Transcription regulation</keyword>
<organism evidence="11 12">
    <name type="scientific">Salisediminibacterium halotolerans</name>
    <dbReference type="NCBI Taxonomy" id="517425"/>
    <lineage>
        <taxon>Bacteria</taxon>
        <taxon>Bacillati</taxon>
        <taxon>Bacillota</taxon>
        <taxon>Bacilli</taxon>
        <taxon>Bacillales</taxon>
        <taxon>Bacillaceae</taxon>
        <taxon>Salisediminibacterium</taxon>
    </lineage>
</organism>
<dbReference type="RefSeq" id="WP_093075255.1">
    <property type="nucleotide sequence ID" value="NZ_FOGV01000045.1"/>
</dbReference>
<dbReference type="Gene3D" id="1.10.10.1330">
    <property type="entry name" value="RNA polymerase sigma-54 factor, core-binding domain"/>
    <property type="match status" value="1"/>
</dbReference>
<dbReference type="GO" id="GO:0016987">
    <property type="term" value="F:sigma factor activity"/>
    <property type="evidence" value="ECO:0007669"/>
    <property type="project" value="UniProtKB-KW"/>
</dbReference>
<keyword evidence="12" id="KW-1185">Reference proteome</keyword>
<dbReference type="Pfam" id="PF04552">
    <property type="entry name" value="Sigma54_DBD"/>
    <property type="match status" value="1"/>
</dbReference>
<dbReference type="STRING" id="1464123.SAMN05444126_1459"/>
<dbReference type="GO" id="GO:0003677">
    <property type="term" value="F:DNA binding"/>
    <property type="evidence" value="ECO:0007669"/>
    <property type="project" value="UniProtKB-KW"/>
</dbReference>
<dbReference type="InterPro" id="IPR007046">
    <property type="entry name" value="RNA_pol_sigma_54_core-bd"/>
</dbReference>
<evidence type="ECO:0000256" key="2">
    <source>
        <dbReference type="ARBA" id="ARBA00022478"/>
    </source>
</evidence>
<dbReference type="GO" id="GO:0000428">
    <property type="term" value="C:DNA-directed RNA polymerase complex"/>
    <property type="evidence" value="ECO:0007669"/>
    <property type="project" value="UniProtKB-KW"/>
</dbReference>
<evidence type="ECO:0000256" key="7">
    <source>
        <dbReference type="ARBA" id="ARBA00023125"/>
    </source>
</evidence>
<evidence type="ECO:0000256" key="8">
    <source>
        <dbReference type="ARBA" id="ARBA00023163"/>
    </source>
</evidence>
<dbReference type="GO" id="GO:0001216">
    <property type="term" value="F:DNA-binding transcription activator activity"/>
    <property type="evidence" value="ECO:0007669"/>
    <property type="project" value="InterPro"/>
</dbReference>
<name>A0A1H9WRY8_9BACI</name>
<evidence type="ECO:0000256" key="3">
    <source>
        <dbReference type="ARBA" id="ARBA00022679"/>
    </source>
</evidence>
<dbReference type="PANTHER" id="PTHR32248">
    <property type="entry name" value="RNA POLYMERASE SIGMA-54 FACTOR"/>
    <property type="match status" value="1"/>
</dbReference>
<sequence>MNMDFGLYQQQSMKLVMTNELRQAITILQYSALDLEQYLHEQQLENPLIELAERDESEELVRESVNRDEPFYDRQIRTNAEGDEAEFDQIGDQQETLQDALLNQIRLLHVSEDIRKVISYIALSTDENGYLTQSDEELAAELNEDVSVVSSALELLQSLEPHGVGARSLQECLLIQLEMMETRDPLAERIVSHYFELLAAKQYKRIAKEEAIRTEEVQALADFIATLYPKPGAVFQQNTARYVVPDVHVIRVGDEFHVKMTDDNIPKMYMNRDYEKLLKYDNGAVEAYMKKKYEQFLWIQNSIEQRRQTIIKVTEAIVRHQYDFFLYGPERLNPLTLKAIAEETEVHESTVSRATTNKYVQTPRGLFELKYFFNSSVGDRQSGANASERVKIYVKKMIEQEEKQKPLSDQKIAELLKNAHAIDVSRRTVAKYREEMHIPSSSKRKRYS</sequence>
<dbReference type="OrthoDB" id="9814402at2"/>
<dbReference type="NCBIfam" id="TIGR02395">
    <property type="entry name" value="rpoN_sigma"/>
    <property type="match status" value="1"/>
</dbReference>
<dbReference type="InterPro" id="IPR000394">
    <property type="entry name" value="RNA_pol_sigma_54"/>
</dbReference>
<dbReference type="PANTHER" id="PTHR32248:SF4">
    <property type="entry name" value="RNA POLYMERASE SIGMA-54 FACTOR"/>
    <property type="match status" value="1"/>
</dbReference>
<protein>
    <submittedName>
        <fullName evidence="11">RNA polymerase sigma-54 factor</fullName>
    </submittedName>
</protein>
<accession>A0A1H9WRY8</accession>
<keyword evidence="3" id="KW-0808">Transferase</keyword>
<dbReference type="Pfam" id="PF00309">
    <property type="entry name" value="Sigma54_AID"/>
    <property type="match status" value="1"/>
</dbReference>
<evidence type="ECO:0000256" key="5">
    <source>
        <dbReference type="ARBA" id="ARBA00023015"/>
    </source>
</evidence>
<evidence type="ECO:0000259" key="10">
    <source>
        <dbReference type="Pfam" id="PF04963"/>
    </source>
</evidence>
<comment type="caution">
    <text evidence="11">The sequence shown here is derived from an EMBL/GenBank/DDBJ whole genome shotgun (WGS) entry which is preliminary data.</text>
</comment>
<feature type="domain" description="RNA polymerase sigma factor 54 core-binding" evidence="10">
    <location>
        <begin position="87"/>
        <end position="274"/>
    </location>
</feature>
<dbReference type="InterPro" id="IPR038709">
    <property type="entry name" value="RpoN_core-bd_sf"/>
</dbReference>
<evidence type="ECO:0000256" key="4">
    <source>
        <dbReference type="ARBA" id="ARBA00022695"/>
    </source>
</evidence>
<evidence type="ECO:0000313" key="11">
    <source>
        <dbReference type="EMBL" id="SES36702.1"/>
    </source>
</evidence>
<keyword evidence="6" id="KW-0731">Sigma factor</keyword>
<dbReference type="AlphaFoldDB" id="A0A1H9WRY8"/>
<dbReference type="Gene3D" id="1.10.10.60">
    <property type="entry name" value="Homeodomain-like"/>
    <property type="match status" value="1"/>
</dbReference>
<evidence type="ECO:0000256" key="1">
    <source>
        <dbReference type="ARBA" id="ARBA00008798"/>
    </source>
</evidence>
<evidence type="ECO:0000256" key="6">
    <source>
        <dbReference type="ARBA" id="ARBA00023082"/>
    </source>
</evidence>
<dbReference type="GO" id="GO:0016779">
    <property type="term" value="F:nucleotidyltransferase activity"/>
    <property type="evidence" value="ECO:0007669"/>
    <property type="project" value="UniProtKB-KW"/>
</dbReference>
<keyword evidence="8" id="KW-0804">Transcription</keyword>
<keyword evidence="4" id="KW-0548">Nucleotidyltransferase</keyword>
<dbReference type="GO" id="GO:0006352">
    <property type="term" value="P:DNA-templated transcription initiation"/>
    <property type="evidence" value="ECO:0007669"/>
    <property type="project" value="InterPro"/>
</dbReference>